<dbReference type="SMART" id="SM00406">
    <property type="entry name" value="IGv"/>
    <property type="match status" value="1"/>
</dbReference>
<evidence type="ECO:0000256" key="6">
    <source>
        <dbReference type="ARBA" id="ARBA00043266"/>
    </source>
</evidence>
<dbReference type="Proteomes" id="UP000886611">
    <property type="component" value="Unassembled WGS sequence"/>
</dbReference>
<feature type="domain" description="Ig-like" evidence="7">
    <location>
        <begin position="80"/>
        <end position="181"/>
    </location>
</feature>
<dbReference type="GO" id="GO:0002250">
    <property type="term" value="P:adaptive immune response"/>
    <property type="evidence" value="ECO:0007669"/>
    <property type="project" value="UniProtKB-KW"/>
</dbReference>
<dbReference type="Pfam" id="PF07686">
    <property type="entry name" value="V-set"/>
    <property type="match status" value="1"/>
</dbReference>
<feature type="non-terminal residue" evidence="8">
    <location>
        <position position="1"/>
    </location>
</feature>
<reference evidence="8 9" key="1">
    <citation type="journal article" date="2021" name="Cell">
        <title>Tracing the genetic footprints of vertebrate landing in non-teleost ray-finned fishes.</title>
        <authorList>
            <person name="Bi X."/>
            <person name="Wang K."/>
            <person name="Yang L."/>
            <person name="Pan H."/>
            <person name="Jiang H."/>
            <person name="Wei Q."/>
            <person name="Fang M."/>
            <person name="Yu H."/>
            <person name="Zhu C."/>
            <person name="Cai Y."/>
            <person name="He Y."/>
            <person name="Gan X."/>
            <person name="Zeng H."/>
            <person name="Yu D."/>
            <person name="Zhu Y."/>
            <person name="Jiang H."/>
            <person name="Qiu Q."/>
            <person name="Yang H."/>
            <person name="Zhang Y.E."/>
            <person name="Wang W."/>
            <person name="Zhu M."/>
            <person name="He S."/>
            <person name="Zhang G."/>
        </authorList>
    </citation>
    <scope>NUCLEOTIDE SEQUENCE [LARGE SCALE GENOMIC DNA]</scope>
    <source>
        <strain evidence="8">Bchr_013</strain>
    </source>
</reference>
<evidence type="ECO:0000256" key="3">
    <source>
        <dbReference type="ARBA" id="ARBA00023130"/>
    </source>
</evidence>
<dbReference type="PANTHER" id="PTHR19343:SF13">
    <property type="entry name" value="T CELL RECEPTOR ALPHA VARIABLE 21"/>
    <property type="match status" value="1"/>
</dbReference>
<sequence>MCSRKLIRGHLEHVRVEIKGAASLQSSAGQEEEDEARRRGVEAVNKGWSIERPGLGVIGVRTLGCVRDFDTYKYCVYSQDTVNQSPSDQQVPEGQSFQIKCKYTTNSFYAMQWYQQNRNGGLKYINKATSSRTYGDDADKFKPTVDTSSKSGSLTIKPSLSDSGTYYCAIEPHIATKNTSA</sequence>
<dbReference type="InterPro" id="IPR036179">
    <property type="entry name" value="Ig-like_dom_sf"/>
</dbReference>
<keyword evidence="3" id="KW-1064">Adaptive immunity</keyword>
<evidence type="ECO:0000313" key="8">
    <source>
        <dbReference type="EMBL" id="KAG2470194.1"/>
    </source>
</evidence>
<organism evidence="8 9">
    <name type="scientific">Polypterus senegalus</name>
    <name type="common">Senegal bichir</name>
    <dbReference type="NCBI Taxonomy" id="55291"/>
    <lineage>
        <taxon>Eukaryota</taxon>
        <taxon>Metazoa</taxon>
        <taxon>Chordata</taxon>
        <taxon>Craniata</taxon>
        <taxon>Vertebrata</taxon>
        <taxon>Euteleostomi</taxon>
        <taxon>Actinopterygii</taxon>
        <taxon>Polypteriformes</taxon>
        <taxon>Polypteridae</taxon>
        <taxon>Polypterus</taxon>
    </lineage>
</organism>
<dbReference type="InterPro" id="IPR013783">
    <property type="entry name" value="Ig-like_fold"/>
</dbReference>
<dbReference type="PROSITE" id="PS50835">
    <property type="entry name" value="IG_LIKE"/>
    <property type="match status" value="1"/>
</dbReference>
<dbReference type="Gene3D" id="2.60.40.10">
    <property type="entry name" value="Immunoglobulins"/>
    <property type="match status" value="1"/>
</dbReference>
<protein>
    <submittedName>
        <fullName evidence="8">TVA21 protein</fullName>
    </submittedName>
</protein>
<keyword evidence="5" id="KW-0393">Immunoglobulin domain</keyword>
<dbReference type="InterPro" id="IPR007110">
    <property type="entry name" value="Ig-like_dom"/>
</dbReference>
<gene>
    <name evidence="8" type="primary">Trav21</name>
    <name evidence="8" type="ORF">GTO96_0022893</name>
</gene>
<dbReference type="SUPFAM" id="SSF48726">
    <property type="entry name" value="Immunoglobulin"/>
    <property type="match status" value="1"/>
</dbReference>
<keyword evidence="1" id="KW-0732">Signal</keyword>
<dbReference type="GO" id="GO:0042605">
    <property type="term" value="F:peptide antigen binding"/>
    <property type="evidence" value="ECO:0007669"/>
    <property type="project" value="TreeGrafter"/>
</dbReference>
<evidence type="ECO:0000256" key="1">
    <source>
        <dbReference type="ARBA" id="ARBA00022729"/>
    </source>
</evidence>
<evidence type="ECO:0000259" key="7">
    <source>
        <dbReference type="PROSITE" id="PS50835"/>
    </source>
</evidence>
<comment type="caution">
    <text evidence="8">The sequence shown here is derived from an EMBL/GenBank/DDBJ whole genome shotgun (WGS) entry which is preliminary data.</text>
</comment>
<dbReference type="GO" id="GO:0042101">
    <property type="term" value="C:T cell receptor complex"/>
    <property type="evidence" value="ECO:0007669"/>
    <property type="project" value="UniProtKB-KW"/>
</dbReference>
<dbReference type="EMBL" id="JAATIS010000147">
    <property type="protein sequence ID" value="KAG2470194.1"/>
    <property type="molecule type" value="Genomic_DNA"/>
</dbReference>
<dbReference type="InterPro" id="IPR013106">
    <property type="entry name" value="Ig_V-set"/>
</dbReference>
<dbReference type="PANTHER" id="PTHR19343">
    <property type="entry name" value="T CELL RECEPTOR ALPHA VARIABLE 1-2"/>
    <property type="match status" value="1"/>
</dbReference>
<feature type="non-terminal residue" evidence="8">
    <location>
        <position position="181"/>
    </location>
</feature>
<name>A0A8X7XMG0_POLSE</name>
<dbReference type="InterPro" id="IPR051006">
    <property type="entry name" value="TCR_variable_domain"/>
</dbReference>
<evidence type="ECO:0000256" key="5">
    <source>
        <dbReference type="ARBA" id="ARBA00023319"/>
    </source>
</evidence>
<evidence type="ECO:0000313" key="9">
    <source>
        <dbReference type="Proteomes" id="UP000886611"/>
    </source>
</evidence>
<keyword evidence="4" id="KW-0675">Receptor</keyword>
<evidence type="ECO:0000256" key="4">
    <source>
        <dbReference type="ARBA" id="ARBA00023170"/>
    </source>
</evidence>
<dbReference type="InterPro" id="IPR003599">
    <property type="entry name" value="Ig_sub"/>
</dbReference>
<keyword evidence="2" id="KW-0391">Immunity</keyword>
<dbReference type="AlphaFoldDB" id="A0A8X7XMG0"/>
<keyword evidence="6" id="KW-1279">T cell receptor</keyword>
<evidence type="ECO:0000256" key="2">
    <source>
        <dbReference type="ARBA" id="ARBA00022859"/>
    </source>
</evidence>
<keyword evidence="9" id="KW-1185">Reference proteome</keyword>
<dbReference type="SMART" id="SM00409">
    <property type="entry name" value="IG"/>
    <property type="match status" value="1"/>
</dbReference>
<proteinExistence type="predicted"/>
<accession>A0A8X7XMG0</accession>